<evidence type="ECO:0000256" key="2">
    <source>
        <dbReference type="SAM" id="Phobius"/>
    </source>
</evidence>
<feature type="transmembrane region" description="Helical" evidence="2">
    <location>
        <begin position="241"/>
        <end position="267"/>
    </location>
</feature>
<feature type="compositionally biased region" description="Polar residues" evidence="1">
    <location>
        <begin position="1"/>
        <end position="10"/>
    </location>
</feature>
<feature type="region of interest" description="Disordered" evidence="1">
    <location>
        <begin position="527"/>
        <end position="1084"/>
    </location>
</feature>
<dbReference type="EMBL" id="KV427657">
    <property type="protein sequence ID" value="KZT01995.1"/>
    <property type="molecule type" value="Genomic_DNA"/>
</dbReference>
<protein>
    <recommendedName>
        <fullName evidence="5">Proteophosphoglycan ppg4</fullName>
    </recommendedName>
</protein>
<reference evidence="3 4" key="1">
    <citation type="journal article" date="2016" name="Mol. Biol. Evol.">
        <title>Comparative Genomics of Early-Diverging Mushroom-Forming Fungi Provides Insights into the Origins of Lignocellulose Decay Capabilities.</title>
        <authorList>
            <person name="Nagy L.G."/>
            <person name="Riley R."/>
            <person name="Tritt A."/>
            <person name="Adam C."/>
            <person name="Daum C."/>
            <person name="Floudas D."/>
            <person name="Sun H."/>
            <person name="Yadav J.S."/>
            <person name="Pangilinan J."/>
            <person name="Larsson K.H."/>
            <person name="Matsuura K."/>
            <person name="Barry K."/>
            <person name="Labutti K."/>
            <person name="Kuo R."/>
            <person name="Ohm R.A."/>
            <person name="Bhattacharya S.S."/>
            <person name="Shirouzu T."/>
            <person name="Yoshinaga Y."/>
            <person name="Martin F.M."/>
            <person name="Grigoriev I.V."/>
            <person name="Hibbett D.S."/>
        </authorList>
    </citation>
    <scope>NUCLEOTIDE SEQUENCE [LARGE SCALE GENOMIC DNA]</scope>
    <source>
        <strain evidence="3 4">93-53</strain>
    </source>
</reference>
<organism evidence="3 4">
    <name type="scientific">Laetiporus sulphureus 93-53</name>
    <dbReference type="NCBI Taxonomy" id="1314785"/>
    <lineage>
        <taxon>Eukaryota</taxon>
        <taxon>Fungi</taxon>
        <taxon>Dikarya</taxon>
        <taxon>Basidiomycota</taxon>
        <taxon>Agaricomycotina</taxon>
        <taxon>Agaricomycetes</taxon>
        <taxon>Polyporales</taxon>
        <taxon>Laetiporus</taxon>
    </lineage>
</organism>
<feature type="compositionally biased region" description="Polar residues" evidence="1">
    <location>
        <begin position="1038"/>
        <end position="1068"/>
    </location>
</feature>
<feature type="compositionally biased region" description="Low complexity" evidence="1">
    <location>
        <begin position="684"/>
        <end position="722"/>
    </location>
</feature>
<keyword evidence="4" id="KW-1185">Reference proteome</keyword>
<feature type="compositionally biased region" description="Acidic residues" evidence="1">
    <location>
        <begin position="613"/>
        <end position="627"/>
    </location>
</feature>
<keyword evidence="2" id="KW-0812">Transmembrane</keyword>
<feature type="region of interest" description="Disordered" evidence="1">
    <location>
        <begin position="116"/>
        <end position="144"/>
    </location>
</feature>
<sequence>MSRQYDSDTPSLFGEPSPKSTTTRSSSRERTSSGGHEAVRSPVPEGPPSSPQSPHGVSSSSEGYPSWLPKRPPPPGPQSTVHSEVGPMLSEAGPSNEPYMIGRRPTPRSVRIVSLQGSTQALDRDSRARREPTDQSRVFSGPPHARVWSRATSAGLSPTLFGSGLFSSPPRPRFRTPGFRPELLRNPSWKVRLLFYIFPVIVFGHIALQTFFDINAVYMLIMVAKYPNPAAPGVAGSGKNWALAAAGYIACWFTWIFVVVILYELIFSFYRRWRVKRPLMLPIYMSTPAYNLVSMTSYTNFCFMYHIRASAFSGEHGATHDGLAETAYYYSQNWPTIALLLPRAALSLALLLGFWTPSPGAIALNNAGISVREGSFFRADGTLTDYARGVLIANAVWTAWRILILLLSFIGLWIASGQGCAGLCGPRFRWEEEDAEKTASVLSDKLSDMEMLPWSWKESTLMRIKDAHDFCLTNRPIRTEFVPEEGPVPDLPPVPFEGMDRLFAAVGLAPSHHPARRGVLSSQLFQTPEPQMESEEGGEKLPASKSAPELSRVAPPPTSLRQKEKRPARPLAPFPTSDYPFTGSGAQISSEENVPFPPSSVSEEEREVPIQGTDDDEMEEGEDDEEEHASTHEDPRTGTSENVATELEESVEHHRRRTSESMSSLGRPIVSRYPFMHRRPTGGSASSVSPRTPSSPSTQTRSTHTQSMQSRSTRESQSTQSTGNAESSESPISNRGSNGASPSSSNFSGSAIPMPPRHPRAHRRARTRTISPGSPGSISPVVFPADRPHARTRTDSVANEVSMTFGAMQPPVYDTDEEDLHEGSLMDVPEAEGSVEEAERQDSVGLLSAAPSPRSSSGNLRRRTSSFSQHRSSGSRSHSGRVSLSRSRSRTSSGTSRSESARSRAHSLIQSIGAASRSSIDVVRSRTNSMARLSDSPAGSSASDTVLSSPENHTFGHPLRERWGPADEHGRRISPSQVPLPPSASTSEAASGSDAGGHLPRLRGVRSSPRSSLVPSQRSRRSQRTERLGVHIPEGHLSTESQPGTSTAQSFMTAPTIAPSATETSIRTSWAELDSPTTPGDPEN</sequence>
<gene>
    <name evidence="3" type="ORF">LAESUDRAFT_662753</name>
</gene>
<dbReference type="AlphaFoldDB" id="A0A165C0T5"/>
<feature type="region of interest" description="Disordered" evidence="1">
    <location>
        <begin position="1"/>
        <end position="104"/>
    </location>
</feature>
<feature type="compositionally biased region" description="Low complexity" evidence="1">
    <location>
        <begin position="52"/>
        <end position="62"/>
    </location>
</feature>
<name>A0A165C0T5_9APHY</name>
<accession>A0A165C0T5</accession>
<evidence type="ECO:0000313" key="4">
    <source>
        <dbReference type="Proteomes" id="UP000076871"/>
    </source>
</evidence>
<feature type="compositionally biased region" description="Basic residues" evidence="1">
    <location>
        <begin position="757"/>
        <end position="767"/>
    </location>
</feature>
<dbReference type="InParanoid" id="A0A165C0T5"/>
<keyword evidence="2" id="KW-0472">Membrane</keyword>
<dbReference type="PANTHER" id="PTHR18898">
    <property type="entry name" value="NUCLEOPROTEIN TPR-RELATED"/>
    <property type="match status" value="1"/>
</dbReference>
<feature type="transmembrane region" description="Helical" evidence="2">
    <location>
        <begin position="193"/>
        <end position="221"/>
    </location>
</feature>
<dbReference type="GO" id="GO:0005643">
    <property type="term" value="C:nuclear pore"/>
    <property type="evidence" value="ECO:0007669"/>
    <property type="project" value="TreeGrafter"/>
</dbReference>
<dbReference type="GO" id="GO:0017056">
    <property type="term" value="F:structural constituent of nuclear pore"/>
    <property type="evidence" value="ECO:0007669"/>
    <property type="project" value="TreeGrafter"/>
</dbReference>
<feature type="compositionally biased region" description="Low complexity" evidence="1">
    <location>
        <begin position="768"/>
        <end position="780"/>
    </location>
</feature>
<feature type="compositionally biased region" description="Low complexity" evidence="1">
    <location>
        <begin position="733"/>
        <end position="750"/>
    </location>
</feature>
<evidence type="ECO:0000256" key="1">
    <source>
        <dbReference type="SAM" id="MobiDB-lite"/>
    </source>
</evidence>
<dbReference type="STRING" id="1314785.A0A165C0T5"/>
<proteinExistence type="predicted"/>
<feature type="compositionally biased region" description="Polar residues" evidence="1">
    <location>
        <begin position="925"/>
        <end position="952"/>
    </location>
</feature>
<evidence type="ECO:0008006" key="5">
    <source>
        <dbReference type="Google" id="ProtNLM"/>
    </source>
</evidence>
<dbReference type="Proteomes" id="UP000076871">
    <property type="component" value="Unassembled WGS sequence"/>
</dbReference>
<keyword evidence="2" id="KW-1133">Transmembrane helix</keyword>
<dbReference type="RefSeq" id="XP_040759735.1">
    <property type="nucleotide sequence ID" value="XM_040905011.1"/>
</dbReference>
<dbReference type="GO" id="GO:0006406">
    <property type="term" value="P:mRNA export from nucleus"/>
    <property type="evidence" value="ECO:0007669"/>
    <property type="project" value="TreeGrafter"/>
</dbReference>
<dbReference type="OrthoDB" id="2575061at2759"/>
<evidence type="ECO:0000313" key="3">
    <source>
        <dbReference type="EMBL" id="KZT01995.1"/>
    </source>
</evidence>
<feature type="transmembrane region" description="Helical" evidence="2">
    <location>
        <begin position="390"/>
        <end position="414"/>
    </location>
</feature>
<dbReference type="GeneID" id="63822041"/>
<feature type="compositionally biased region" description="Basic and acidic residues" evidence="1">
    <location>
        <begin position="122"/>
        <end position="134"/>
    </location>
</feature>
<feature type="compositionally biased region" description="Low complexity" evidence="1">
    <location>
        <begin position="865"/>
        <end position="898"/>
    </location>
</feature>
<feature type="compositionally biased region" description="Low complexity" evidence="1">
    <location>
        <begin position="845"/>
        <end position="858"/>
    </location>
</feature>
<feature type="compositionally biased region" description="Basic and acidic residues" evidence="1">
    <location>
        <begin position="958"/>
        <end position="971"/>
    </location>
</feature>
<feature type="compositionally biased region" description="Polar residues" evidence="1">
    <location>
        <begin position="723"/>
        <end position="732"/>
    </location>
</feature>
<feature type="compositionally biased region" description="Low complexity" evidence="1">
    <location>
        <begin position="1005"/>
        <end position="1017"/>
    </location>
</feature>
<dbReference type="PANTHER" id="PTHR18898:SF2">
    <property type="entry name" value="NUCLEOPROTEIN TPR"/>
    <property type="match status" value="1"/>
</dbReference>